<name>A0ABS7L8N1_9FIRM</name>
<evidence type="ECO:0008006" key="6">
    <source>
        <dbReference type="Google" id="ProtNLM"/>
    </source>
</evidence>
<reference evidence="4 5" key="1">
    <citation type="journal article" date="2020" name="New Microbes New Infect">
        <title>Sellimonas caecigallum sp. nov., description and genome sequence of a new member of the Sellimonas genus isolated from the cecum of feral chicken.</title>
        <authorList>
            <person name="Wongkuna S."/>
            <person name="Ghimire S."/>
            <person name="Antony L."/>
            <person name="Chankhamhaengdecha S."/>
            <person name="Janvilisri T."/>
            <person name="Scaria J."/>
        </authorList>
    </citation>
    <scope>NUCLEOTIDE SEQUENCE [LARGE SCALE GENOMIC DNA]</scope>
    <source>
        <strain evidence="4 5">SW451</strain>
    </source>
</reference>
<evidence type="ECO:0000256" key="1">
    <source>
        <dbReference type="SAM" id="Phobius"/>
    </source>
</evidence>
<dbReference type="EMBL" id="VIRV01000016">
    <property type="protein sequence ID" value="MBY0759461.1"/>
    <property type="molecule type" value="Genomic_DNA"/>
</dbReference>
<dbReference type="InterPro" id="IPR058729">
    <property type="entry name" value="Beta-barrel_RND-rel"/>
</dbReference>
<dbReference type="Pfam" id="PF26011">
    <property type="entry name" value="Beta-barrel_RND_rel"/>
    <property type="match status" value="1"/>
</dbReference>
<evidence type="ECO:0000313" key="4">
    <source>
        <dbReference type="EMBL" id="MBY0759461.1"/>
    </source>
</evidence>
<feature type="domain" description="RND related barrel-sandwich hybrid" evidence="3">
    <location>
        <begin position="70"/>
        <end position="228"/>
    </location>
</feature>
<gene>
    <name evidence="4" type="ORF">FLB61_10250</name>
</gene>
<keyword evidence="1" id="KW-1133">Transmembrane helix</keyword>
<keyword evidence="1" id="KW-0812">Transmembrane</keyword>
<dbReference type="InterPro" id="IPR058709">
    <property type="entry name" value="BSH_RND-rel"/>
</dbReference>
<comment type="caution">
    <text evidence="4">The sequence shown here is derived from an EMBL/GenBank/DDBJ whole genome shotgun (WGS) entry which is preliminary data.</text>
</comment>
<evidence type="ECO:0000259" key="2">
    <source>
        <dbReference type="Pfam" id="PF26011"/>
    </source>
</evidence>
<accession>A0ABS7L8N1</accession>
<proteinExistence type="predicted"/>
<feature type="domain" description="RND related beta-barrel" evidence="2">
    <location>
        <begin position="245"/>
        <end position="318"/>
    </location>
</feature>
<sequence length="467" mass="53209">MVGKKEPTNIQDYRRKWNFNIGVFLFTVILIYVIVTVLFYITGKHVTFYEVQEGSILKDEIYTGIAIRTEEVIPANRNGYLNFYEIEGTKVAAGDSICTVSDEKLNLENQSDTAEGQESGLSSDEQKALLSSMQSFMGNYDEDAFSDVYVMKDQMETFCEDKTNQSRTQKLSNALQDEGEGSYEIYYSPRDGVLAYHIDGYEELKKEDVTESVLDKKKYTQKQVTENSEAESGKGAYKLITEEEWYVVTEISPDTAKDLLAKEKTSIQVRFLKDNMTMIAGLEIKQKDKDRYYAYLTFDNSMVRYLSERYLDIELILEDVTGLRVPKSAVIKKDCYMLPLDYIVTNGETKEKGVLVKEKNGKTRFQAADVYYQDENEKQACVSAENLPEGTVIRMQDSNNTKTLSDPVEQPGVYEAGSGYAVFTTIDIAEENEDYYITRNGISNLLSNYDRIVLDADSVEDDEILVQ</sequence>
<protein>
    <recommendedName>
        <fullName evidence="6">Membrane fusion protein</fullName>
    </recommendedName>
</protein>
<dbReference type="Pfam" id="PF26018">
    <property type="entry name" value="BSH_RND_rel"/>
    <property type="match status" value="1"/>
</dbReference>
<evidence type="ECO:0000259" key="3">
    <source>
        <dbReference type="Pfam" id="PF26018"/>
    </source>
</evidence>
<feature type="transmembrane region" description="Helical" evidence="1">
    <location>
        <begin position="21"/>
        <end position="41"/>
    </location>
</feature>
<keyword evidence="1" id="KW-0472">Membrane</keyword>
<dbReference type="Proteomes" id="UP000779049">
    <property type="component" value="Unassembled WGS sequence"/>
</dbReference>
<evidence type="ECO:0000313" key="5">
    <source>
        <dbReference type="Proteomes" id="UP000779049"/>
    </source>
</evidence>
<keyword evidence="5" id="KW-1185">Reference proteome</keyword>
<organism evidence="4 5">
    <name type="scientific">Sellimonas caecigallum</name>
    <dbReference type="NCBI Taxonomy" id="2592333"/>
    <lineage>
        <taxon>Bacteria</taxon>
        <taxon>Bacillati</taxon>
        <taxon>Bacillota</taxon>
        <taxon>Clostridia</taxon>
        <taxon>Lachnospirales</taxon>
        <taxon>Lachnospiraceae</taxon>
        <taxon>Sellimonas</taxon>
    </lineage>
</organism>